<keyword evidence="4" id="KW-1185">Reference proteome</keyword>
<dbReference type="InterPro" id="IPR005162">
    <property type="entry name" value="Retrotrans_gag_dom"/>
</dbReference>
<feature type="region of interest" description="Disordered" evidence="1">
    <location>
        <begin position="268"/>
        <end position="297"/>
    </location>
</feature>
<evidence type="ECO:0000256" key="1">
    <source>
        <dbReference type="SAM" id="MobiDB-lite"/>
    </source>
</evidence>
<evidence type="ECO:0000313" key="3">
    <source>
        <dbReference type="EMBL" id="OMP10868.1"/>
    </source>
</evidence>
<proteinExistence type="predicted"/>
<evidence type="ECO:0000259" key="2">
    <source>
        <dbReference type="Pfam" id="PF03732"/>
    </source>
</evidence>
<gene>
    <name evidence="3" type="ORF">COLO4_04208</name>
</gene>
<feature type="compositionally biased region" description="Pro residues" evidence="1">
    <location>
        <begin position="273"/>
        <end position="282"/>
    </location>
</feature>
<feature type="compositionally biased region" description="Low complexity" evidence="1">
    <location>
        <begin position="68"/>
        <end position="84"/>
    </location>
</feature>
<feature type="domain" description="Retrotransposon gag" evidence="2">
    <location>
        <begin position="145"/>
        <end position="232"/>
    </location>
</feature>
<accession>A0A1R3KUZ7</accession>
<sequence length="344" mass="37960">MPPKPQTSSDEMLAQLTAAVASQIQDLQLNLESKYASLDARYTALTYALTEQHSSIHDLHAQISHLETQPPSSTSPSSSLLPSQNLNLQTPSITQFPKPPNNLHINSPKVNLSTFDGSNPLDWLFQVEQYFSFHAIEPHQRLPLVDFYMSGIALTRFKWLHRNNRLSDWDSFAQTLERRFGPSSYFNHEAALFKLKQTSTVADYKGEFEKLANKVDGLPASSLLNCFISGLLPQIQREMATLKPQTLAKAGDCASLIEEKLADATFPSTYPAIAPPRAPPTKPITEEEPSETKPSTVFSLASIPLPLPPPDIDEYDPSAFQVSLHALSGTSPFQTMKLAGSLKG</sequence>
<dbReference type="OrthoDB" id="1298874at2759"/>
<organism evidence="3 4">
    <name type="scientific">Corchorus olitorius</name>
    <dbReference type="NCBI Taxonomy" id="93759"/>
    <lineage>
        <taxon>Eukaryota</taxon>
        <taxon>Viridiplantae</taxon>
        <taxon>Streptophyta</taxon>
        <taxon>Embryophyta</taxon>
        <taxon>Tracheophyta</taxon>
        <taxon>Spermatophyta</taxon>
        <taxon>Magnoliopsida</taxon>
        <taxon>eudicotyledons</taxon>
        <taxon>Gunneridae</taxon>
        <taxon>Pentapetalae</taxon>
        <taxon>rosids</taxon>
        <taxon>malvids</taxon>
        <taxon>Malvales</taxon>
        <taxon>Malvaceae</taxon>
        <taxon>Grewioideae</taxon>
        <taxon>Apeibeae</taxon>
        <taxon>Corchorus</taxon>
    </lineage>
</organism>
<comment type="caution">
    <text evidence="3">The sequence shown here is derived from an EMBL/GenBank/DDBJ whole genome shotgun (WGS) entry which is preliminary data.</text>
</comment>
<dbReference type="STRING" id="93759.A0A1R3KUZ7"/>
<protein>
    <submittedName>
        <fullName evidence="3">Retrotransposon gag protein</fullName>
    </submittedName>
</protein>
<dbReference type="Proteomes" id="UP000187203">
    <property type="component" value="Unassembled WGS sequence"/>
</dbReference>
<dbReference type="Pfam" id="PF03732">
    <property type="entry name" value="Retrotrans_gag"/>
    <property type="match status" value="1"/>
</dbReference>
<name>A0A1R3KUZ7_9ROSI</name>
<feature type="region of interest" description="Disordered" evidence="1">
    <location>
        <begin position="65"/>
        <end position="84"/>
    </location>
</feature>
<evidence type="ECO:0000313" key="4">
    <source>
        <dbReference type="Proteomes" id="UP000187203"/>
    </source>
</evidence>
<reference evidence="4" key="1">
    <citation type="submission" date="2013-09" db="EMBL/GenBank/DDBJ databases">
        <title>Corchorus olitorius genome sequencing.</title>
        <authorList>
            <person name="Alam M."/>
            <person name="Haque M.S."/>
            <person name="Islam M.S."/>
            <person name="Emdad E.M."/>
            <person name="Islam M.M."/>
            <person name="Ahmed B."/>
            <person name="Halim A."/>
            <person name="Hossen Q.M.M."/>
            <person name="Hossain M.Z."/>
            <person name="Ahmed R."/>
            <person name="Khan M.M."/>
            <person name="Islam R."/>
            <person name="Rashid M.M."/>
            <person name="Khan S.A."/>
            <person name="Rahman M.S."/>
            <person name="Alam M."/>
            <person name="Yahiya A.S."/>
            <person name="Khan M.S."/>
            <person name="Azam M.S."/>
            <person name="Haque T."/>
            <person name="Lashkar M.Z.H."/>
            <person name="Akhand A.I."/>
            <person name="Morshed G."/>
            <person name="Roy S."/>
            <person name="Uddin K.S."/>
            <person name="Rabeya T."/>
            <person name="Hossain A.S."/>
            <person name="Chowdhury A."/>
            <person name="Snigdha A.R."/>
            <person name="Mortoza M.S."/>
            <person name="Matin S.A."/>
            <person name="Hoque S.M.E."/>
            <person name="Islam M.K."/>
            <person name="Roy D.K."/>
            <person name="Haider R."/>
            <person name="Moosa M.M."/>
            <person name="Elias S.M."/>
            <person name="Hasan A.M."/>
            <person name="Jahan S."/>
            <person name="Shafiuddin M."/>
            <person name="Mahmood N."/>
            <person name="Shommy N.S."/>
        </authorList>
    </citation>
    <scope>NUCLEOTIDE SEQUENCE [LARGE SCALE GENOMIC DNA]</scope>
    <source>
        <strain evidence="4">cv. O-4</strain>
    </source>
</reference>
<dbReference type="AlphaFoldDB" id="A0A1R3KUZ7"/>
<dbReference type="EMBL" id="AWUE01011181">
    <property type="protein sequence ID" value="OMP10868.1"/>
    <property type="molecule type" value="Genomic_DNA"/>
</dbReference>